<dbReference type="AlphaFoldDB" id="T0G7J5"/>
<dbReference type="EMBL" id="AOHD02000006">
    <property type="protein sequence ID" value="EQA82187.1"/>
    <property type="molecule type" value="Genomic_DNA"/>
</dbReference>
<dbReference type="PANTHER" id="PTHR45138:SF24">
    <property type="entry name" value="DIGUANYLATE CYCLASE DGCC-RELATED"/>
    <property type="match status" value="1"/>
</dbReference>
<proteinExistence type="predicted"/>
<dbReference type="STRING" id="28452.A0128_11265"/>
<dbReference type="GO" id="GO:0000160">
    <property type="term" value="P:phosphorelay signal transduction system"/>
    <property type="evidence" value="ECO:0007669"/>
    <property type="project" value="InterPro"/>
</dbReference>
<dbReference type="PROSITE" id="PS50887">
    <property type="entry name" value="GGDEF"/>
    <property type="match status" value="1"/>
</dbReference>
<dbReference type="EC" id="2.7.7.65" evidence="1"/>
<dbReference type="FunFam" id="3.30.70.270:FF:000001">
    <property type="entry name" value="Diguanylate cyclase domain protein"/>
    <property type="match status" value="1"/>
</dbReference>
<dbReference type="InterPro" id="IPR001789">
    <property type="entry name" value="Sig_transdc_resp-reg_receiver"/>
</dbReference>
<dbReference type="InterPro" id="IPR050469">
    <property type="entry name" value="Diguanylate_Cyclase"/>
</dbReference>
<feature type="domain" description="Response regulatory" evidence="3">
    <location>
        <begin position="34"/>
        <end position="158"/>
    </location>
</feature>
<dbReference type="NCBIfam" id="TIGR00254">
    <property type="entry name" value="GGDEF"/>
    <property type="match status" value="1"/>
</dbReference>
<gene>
    <name evidence="5" type="ORF">LEP1GSC193_0694</name>
</gene>
<dbReference type="SMART" id="SM00267">
    <property type="entry name" value="GGDEF"/>
    <property type="match status" value="1"/>
</dbReference>
<feature type="domain" description="GGDEF" evidence="4">
    <location>
        <begin position="222"/>
        <end position="359"/>
    </location>
</feature>
<dbReference type="Pfam" id="PF00072">
    <property type="entry name" value="Response_reg"/>
    <property type="match status" value="1"/>
</dbReference>
<comment type="caution">
    <text evidence="5">The sequence shown here is derived from an EMBL/GenBank/DDBJ whole genome shotgun (WGS) entry which is preliminary data.</text>
</comment>
<keyword evidence="2" id="KW-0597">Phosphoprotein</keyword>
<evidence type="ECO:0000313" key="5">
    <source>
        <dbReference type="EMBL" id="EQA82187.1"/>
    </source>
</evidence>
<dbReference type="PROSITE" id="PS50110">
    <property type="entry name" value="RESPONSE_REGULATORY"/>
    <property type="match status" value="1"/>
</dbReference>
<evidence type="ECO:0000256" key="2">
    <source>
        <dbReference type="PROSITE-ProRule" id="PRU00169"/>
    </source>
</evidence>
<dbReference type="SUPFAM" id="SSF55073">
    <property type="entry name" value="Nucleotide cyclase"/>
    <property type="match status" value="1"/>
</dbReference>
<keyword evidence="6" id="KW-1185">Reference proteome</keyword>
<dbReference type="Gene3D" id="3.40.50.2300">
    <property type="match status" value="1"/>
</dbReference>
<dbReference type="PANTHER" id="PTHR45138">
    <property type="entry name" value="REGULATORY COMPONENTS OF SENSORY TRANSDUCTION SYSTEM"/>
    <property type="match status" value="1"/>
</dbReference>
<dbReference type="InterPro" id="IPR011006">
    <property type="entry name" value="CheY-like_superfamily"/>
</dbReference>
<dbReference type="GO" id="GO:1902201">
    <property type="term" value="P:negative regulation of bacterial-type flagellum-dependent cell motility"/>
    <property type="evidence" value="ECO:0007669"/>
    <property type="project" value="TreeGrafter"/>
</dbReference>
<dbReference type="GO" id="GO:0043709">
    <property type="term" value="P:cell adhesion involved in single-species biofilm formation"/>
    <property type="evidence" value="ECO:0007669"/>
    <property type="project" value="TreeGrafter"/>
</dbReference>
<evidence type="ECO:0000256" key="1">
    <source>
        <dbReference type="ARBA" id="ARBA00012528"/>
    </source>
</evidence>
<dbReference type="SMART" id="SM00448">
    <property type="entry name" value="REC"/>
    <property type="match status" value="1"/>
</dbReference>
<dbReference type="InterPro" id="IPR000160">
    <property type="entry name" value="GGDEF_dom"/>
</dbReference>
<name>T0G7J5_9LEPT</name>
<dbReference type="Proteomes" id="UP000015445">
    <property type="component" value="Unassembled WGS sequence"/>
</dbReference>
<reference evidence="5" key="1">
    <citation type="submission" date="2013-05" db="EMBL/GenBank/DDBJ databases">
        <authorList>
            <person name="Harkins D.M."/>
            <person name="Durkin A.S."/>
            <person name="Brinkac L.M."/>
            <person name="Haft D.H."/>
            <person name="Selengut J.D."/>
            <person name="Sanka R."/>
            <person name="DePew J."/>
            <person name="Purushe J."/>
            <person name="Galloway R.L."/>
            <person name="Vinetz J.M."/>
            <person name="Sutton G.G."/>
            <person name="Nierman W.C."/>
            <person name="Fouts D.E."/>
        </authorList>
    </citation>
    <scope>NUCLEOTIDE SEQUENCE [LARGE SCALE GENOMIC DNA]</scope>
    <source>
        <strain evidence="5">80-412</strain>
    </source>
</reference>
<evidence type="ECO:0000313" key="6">
    <source>
        <dbReference type="Proteomes" id="UP000015445"/>
    </source>
</evidence>
<dbReference type="CDD" id="cd01949">
    <property type="entry name" value="GGDEF"/>
    <property type="match status" value="1"/>
</dbReference>
<dbReference type="GO" id="GO:0005886">
    <property type="term" value="C:plasma membrane"/>
    <property type="evidence" value="ECO:0007669"/>
    <property type="project" value="TreeGrafter"/>
</dbReference>
<evidence type="ECO:0000259" key="3">
    <source>
        <dbReference type="PROSITE" id="PS50110"/>
    </source>
</evidence>
<sequence length="361" mass="40527">MISLIIKGSFVFLPRSARGLAAFEKPRRKSVMNSILILDDAQENCMLMQGILRKSGYKNTYTSQSPDEVIGWLSLKSQDPPQKECSLILLDILLPGITGLEILELIREKEALKDIPVIMITALKESNVLQKAFDSGAIDYVVKPFDATELLARVRSALRLFEEMTRRKEREKELEKLTDQLQEVNAYLVAISRTDSLTGLYNRRYFDEILATEWKRCWRTGAGIALIMLDIDHFKLYNDTYGHQGGDQCLKQVATAIRDCARRAGDVAARYGGEEFAVILPDTNESTAVVVSRNILENLERLAIPHSASKTAPIVTVSIGMATLSPNPENSIPELIERADKALYLAKEEGRNCLRFYPQGD</sequence>
<protein>
    <recommendedName>
        <fullName evidence="1">diguanylate cyclase</fullName>
        <ecNumber evidence="1">2.7.7.65</ecNumber>
    </recommendedName>
</protein>
<feature type="modified residue" description="4-aspartylphosphate" evidence="2">
    <location>
        <position position="91"/>
    </location>
</feature>
<dbReference type="InterPro" id="IPR043128">
    <property type="entry name" value="Rev_trsase/Diguanyl_cyclase"/>
</dbReference>
<accession>T0G7J5</accession>
<organism evidence="5 6">
    <name type="scientific">Leptospira alstonii serovar Pingchang str. 80-412</name>
    <dbReference type="NCBI Taxonomy" id="1218564"/>
    <lineage>
        <taxon>Bacteria</taxon>
        <taxon>Pseudomonadati</taxon>
        <taxon>Spirochaetota</taxon>
        <taxon>Spirochaetia</taxon>
        <taxon>Leptospirales</taxon>
        <taxon>Leptospiraceae</taxon>
        <taxon>Leptospira</taxon>
    </lineage>
</organism>
<evidence type="ECO:0000259" key="4">
    <source>
        <dbReference type="PROSITE" id="PS50887"/>
    </source>
</evidence>
<dbReference type="Gene3D" id="3.30.70.270">
    <property type="match status" value="1"/>
</dbReference>
<dbReference type="SUPFAM" id="SSF52172">
    <property type="entry name" value="CheY-like"/>
    <property type="match status" value="1"/>
</dbReference>
<dbReference type="Pfam" id="PF00990">
    <property type="entry name" value="GGDEF"/>
    <property type="match status" value="1"/>
</dbReference>
<dbReference type="InterPro" id="IPR029787">
    <property type="entry name" value="Nucleotide_cyclase"/>
</dbReference>
<dbReference type="GO" id="GO:0052621">
    <property type="term" value="F:diguanylate cyclase activity"/>
    <property type="evidence" value="ECO:0007669"/>
    <property type="project" value="UniProtKB-EC"/>
</dbReference>